<dbReference type="PROSITE" id="PS51257">
    <property type="entry name" value="PROKAR_LIPOPROTEIN"/>
    <property type="match status" value="1"/>
</dbReference>
<dbReference type="Pfam" id="PF03544">
    <property type="entry name" value="TonB_C"/>
    <property type="match status" value="1"/>
</dbReference>
<evidence type="ECO:0000256" key="1">
    <source>
        <dbReference type="SAM" id="SignalP"/>
    </source>
</evidence>
<keyword evidence="4" id="KW-1185">Reference proteome</keyword>
<keyword evidence="1" id="KW-0732">Signal</keyword>
<gene>
    <name evidence="3" type="ORF">OIK42_10660</name>
</gene>
<protein>
    <submittedName>
        <fullName evidence="3">Energy transducer TonB</fullName>
    </submittedName>
</protein>
<evidence type="ECO:0000313" key="4">
    <source>
        <dbReference type="Proteomes" id="UP001218788"/>
    </source>
</evidence>
<evidence type="ECO:0000259" key="2">
    <source>
        <dbReference type="Pfam" id="PF03544"/>
    </source>
</evidence>
<reference evidence="3 4" key="1">
    <citation type="submission" date="2022-10" db="EMBL/GenBank/DDBJ databases">
        <title>Alteromonas sp. chi3 Genome sequencing.</title>
        <authorList>
            <person name="Park S."/>
        </authorList>
    </citation>
    <scope>NUCLEOTIDE SEQUENCE [LARGE SCALE GENOMIC DNA]</scope>
    <source>
        <strain evidence="4">chi3</strain>
    </source>
</reference>
<proteinExistence type="predicted"/>
<comment type="caution">
    <text evidence="3">The sequence shown here is derived from an EMBL/GenBank/DDBJ whole genome shotgun (WGS) entry which is preliminary data.</text>
</comment>
<feature type="chain" id="PRO_5047019869" evidence="1">
    <location>
        <begin position="20"/>
        <end position="159"/>
    </location>
</feature>
<dbReference type="SUPFAM" id="SSF74653">
    <property type="entry name" value="TolA/TonB C-terminal domain"/>
    <property type="match status" value="1"/>
</dbReference>
<feature type="signal peptide" evidence="1">
    <location>
        <begin position="1"/>
        <end position="19"/>
    </location>
</feature>
<dbReference type="EMBL" id="JAQQXP010000001">
    <property type="protein sequence ID" value="MDC8831222.1"/>
    <property type="molecule type" value="Genomic_DNA"/>
</dbReference>
<organism evidence="3 4">
    <name type="scientific">Alteromonas gilva</name>
    <dbReference type="NCBI Taxonomy" id="2987522"/>
    <lineage>
        <taxon>Bacteria</taxon>
        <taxon>Pseudomonadati</taxon>
        <taxon>Pseudomonadota</taxon>
        <taxon>Gammaproteobacteria</taxon>
        <taxon>Alteromonadales</taxon>
        <taxon>Alteromonadaceae</taxon>
        <taxon>Alteromonas/Salinimonas group</taxon>
        <taxon>Alteromonas</taxon>
    </lineage>
</organism>
<feature type="domain" description="TonB C-terminal" evidence="2">
    <location>
        <begin position="48"/>
        <end position="121"/>
    </location>
</feature>
<dbReference type="RefSeq" id="WP_273640394.1">
    <property type="nucleotide sequence ID" value="NZ_JAQQXP010000001.1"/>
</dbReference>
<dbReference type="Proteomes" id="UP001218788">
    <property type="component" value="Unassembled WGS sequence"/>
</dbReference>
<evidence type="ECO:0000313" key="3">
    <source>
        <dbReference type="EMBL" id="MDC8831222.1"/>
    </source>
</evidence>
<dbReference type="InterPro" id="IPR037682">
    <property type="entry name" value="TonB_C"/>
</dbReference>
<name>A0ABT5L2G8_9ALTE</name>
<accession>A0ABT5L2G8</accession>
<dbReference type="Gene3D" id="3.30.1150.10">
    <property type="match status" value="1"/>
</dbReference>
<sequence>MRHLLIPAALFILTGCQSAAPTNSATSHHASPAQAQIGAGATFKRFAPRYPISAARRGLEGCATIAYTLTPANEIKDVLVIDSSDEVFATEAVTVLPKWNWSVVPAEHLIRPIRLQTRFEFCLQDGSGHCTPEALATGTECRGEDLVISSGSMIKKVSW</sequence>